<dbReference type="Proteomes" id="UP000198211">
    <property type="component" value="Unassembled WGS sequence"/>
</dbReference>
<evidence type="ECO:0000256" key="4">
    <source>
        <dbReference type="ARBA" id="ARBA00022729"/>
    </source>
</evidence>
<comment type="function">
    <text evidence="5">Effector that suppresses plant defense responses during pathogen infection.</text>
</comment>
<comment type="caution">
    <text evidence="6">The sequence shown here is derived from an EMBL/GenBank/DDBJ whole genome shotgun (WGS) entry which is preliminary data.</text>
</comment>
<keyword evidence="4 5" id="KW-0732">Signal</keyword>
<comment type="subcellular location">
    <subcellularLocation>
        <location evidence="1 5">Secreted</location>
    </subcellularLocation>
</comment>
<evidence type="ECO:0000256" key="5">
    <source>
        <dbReference type="RuleBase" id="RU367124"/>
    </source>
</evidence>
<evidence type="ECO:0000256" key="3">
    <source>
        <dbReference type="ARBA" id="ARBA00022525"/>
    </source>
</evidence>
<protein>
    <recommendedName>
        <fullName evidence="5">RxLR effector protein</fullName>
    </recommendedName>
</protein>
<organism evidence="6 7">
    <name type="scientific">Phytophthora megakarya</name>
    <dbReference type="NCBI Taxonomy" id="4795"/>
    <lineage>
        <taxon>Eukaryota</taxon>
        <taxon>Sar</taxon>
        <taxon>Stramenopiles</taxon>
        <taxon>Oomycota</taxon>
        <taxon>Peronosporomycetes</taxon>
        <taxon>Peronosporales</taxon>
        <taxon>Peronosporaceae</taxon>
        <taxon>Phytophthora</taxon>
    </lineage>
</organism>
<sequence length="112" mass="12387">MRLIYTVGLVIAVILCVRTTAHSANENETKGNIVDSRYTGGGRLLRRVDYDSLDDDGMDEERAFDIKNIASKLNPISAVKKSAAQAAKAKKTLKEAVDYQKMIDRANKLISE</sequence>
<dbReference type="InterPro" id="IPR031825">
    <property type="entry name" value="RXLR"/>
</dbReference>
<keyword evidence="7" id="KW-1185">Reference proteome</keyword>
<feature type="signal peptide" evidence="5">
    <location>
        <begin position="1"/>
        <end position="23"/>
    </location>
</feature>
<reference evidence="7" key="1">
    <citation type="submission" date="2017-03" db="EMBL/GenBank/DDBJ databases">
        <title>Phytopthora megakarya and P. palmivora, two closely related causual agents of cacao black pod achieved similar genome size and gene model numbers by different mechanisms.</title>
        <authorList>
            <person name="Ali S."/>
            <person name="Shao J."/>
            <person name="Larry D.J."/>
            <person name="Kronmiller B."/>
            <person name="Shen D."/>
            <person name="Strem M.D."/>
            <person name="Melnick R.L."/>
            <person name="Guiltinan M.J."/>
            <person name="Tyler B.M."/>
            <person name="Meinhardt L.W."/>
            <person name="Bailey B.A."/>
        </authorList>
    </citation>
    <scope>NUCLEOTIDE SEQUENCE [LARGE SCALE GENOMIC DNA]</scope>
    <source>
        <strain evidence="7">zdho120</strain>
    </source>
</reference>
<keyword evidence="3 5" id="KW-0964">Secreted</keyword>
<gene>
    <name evidence="6" type="ORF">PHMEG_00039581</name>
</gene>
<comment type="domain">
    <text evidence="5">The RxLR-dEER motif acts to carry the protein into the host cell cytoplasm through binding to cell surface phosphatidylinositol-3-phosphate.</text>
</comment>
<dbReference type="AlphaFoldDB" id="A0A225UF78"/>
<evidence type="ECO:0000256" key="1">
    <source>
        <dbReference type="ARBA" id="ARBA00004613"/>
    </source>
</evidence>
<evidence type="ECO:0000313" key="6">
    <source>
        <dbReference type="EMBL" id="OWY91724.1"/>
    </source>
</evidence>
<evidence type="ECO:0000256" key="2">
    <source>
        <dbReference type="ARBA" id="ARBA00010400"/>
    </source>
</evidence>
<dbReference type="EMBL" id="NBNE01019620">
    <property type="protein sequence ID" value="OWY91724.1"/>
    <property type="molecule type" value="Genomic_DNA"/>
</dbReference>
<dbReference type="Pfam" id="PF16810">
    <property type="entry name" value="RXLR"/>
    <property type="match status" value="1"/>
</dbReference>
<name>A0A225UF78_9STRA</name>
<dbReference type="OrthoDB" id="145720at2759"/>
<evidence type="ECO:0000313" key="7">
    <source>
        <dbReference type="Proteomes" id="UP000198211"/>
    </source>
</evidence>
<proteinExistence type="inferred from homology"/>
<comment type="similarity">
    <text evidence="2 5">Belongs to the RxLR effector family.</text>
</comment>
<accession>A0A225UF78</accession>
<feature type="chain" id="PRO_5044949386" description="RxLR effector protein" evidence="5">
    <location>
        <begin position="24"/>
        <end position="112"/>
    </location>
</feature>